<proteinExistence type="inferred from homology"/>
<dbReference type="HAMAP" id="MF_00277">
    <property type="entry name" value="PII_uridylyl_transf"/>
    <property type="match status" value="1"/>
</dbReference>
<evidence type="ECO:0000256" key="5">
    <source>
        <dbReference type="ARBA" id="ARBA00022842"/>
    </source>
</evidence>
<dbReference type="SUPFAM" id="SSF55021">
    <property type="entry name" value="ACT-like"/>
    <property type="match status" value="2"/>
</dbReference>
<feature type="domain" description="ACT" evidence="8">
    <location>
        <begin position="676"/>
        <end position="757"/>
    </location>
</feature>
<keyword evidence="2 7" id="KW-0548">Nucleotidyltransferase</keyword>
<dbReference type="HOGENOM" id="CLU_012833_0_0_4"/>
<feature type="domain" description="HD" evidence="9">
    <location>
        <begin position="439"/>
        <end position="555"/>
    </location>
</feature>
<dbReference type="PROSITE" id="PS51831">
    <property type="entry name" value="HD"/>
    <property type="match status" value="1"/>
</dbReference>
<comment type="domain">
    <text evidence="7">Has four distinct domains: an N-terminal nucleotidyltransferase (NT) domain responsible for UTase activity, a central HD domain that encodes UR activity, and two C-terminal ACT domains that seem to have a role in glutamine sensing.</text>
</comment>
<keyword evidence="4 7" id="KW-0378">Hydrolase</keyword>
<dbReference type="CDD" id="cd04899">
    <property type="entry name" value="ACT_ACR-UUR-like_2"/>
    <property type="match status" value="1"/>
</dbReference>
<evidence type="ECO:0000259" key="9">
    <source>
        <dbReference type="PROSITE" id="PS51831"/>
    </source>
</evidence>
<comment type="activity regulation">
    <text evidence="7">Uridylyltransferase (UTase) activity is inhibited by glutamine, while glutamine activates uridylyl-removing (UR) activity.</text>
</comment>
<keyword evidence="3" id="KW-0677">Repeat</keyword>
<dbReference type="InterPro" id="IPR010043">
    <property type="entry name" value="UTase/UR"/>
</dbReference>
<evidence type="ECO:0000256" key="1">
    <source>
        <dbReference type="ARBA" id="ARBA00022679"/>
    </source>
</evidence>
<accession>D9SF64</accession>
<feature type="region of interest" description="Uridylyltransferase" evidence="7">
    <location>
        <begin position="1"/>
        <end position="320"/>
    </location>
</feature>
<dbReference type="GO" id="GO:0008773">
    <property type="term" value="F:[protein-PII] uridylyltransferase activity"/>
    <property type="evidence" value="ECO:0007669"/>
    <property type="project" value="UniProtKB-UniRule"/>
</dbReference>
<dbReference type="CDD" id="cd04900">
    <property type="entry name" value="ACT_UUR-like_1"/>
    <property type="match status" value="1"/>
</dbReference>
<dbReference type="EMBL" id="CP002159">
    <property type="protein sequence ID" value="ADL55161.1"/>
    <property type="molecule type" value="Genomic_DNA"/>
</dbReference>
<evidence type="ECO:0000256" key="3">
    <source>
        <dbReference type="ARBA" id="ARBA00022737"/>
    </source>
</evidence>
<comment type="function">
    <text evidence="7">Modifies, by uridylylation and deuridylylation, the PII regulatory proteins (GlnB and homologs), in response to the nitrogen status of the cell that GlnD senses through the glutamine level. Under low glutamine levels, catalyzes the conversion of the PII proteins and UTP to PII-UMP and PPi, while under higher glutamine levels, GlnD hydrolyzes PII-UMP to PII and UMP (deuridylylation). Thus, controls uridylylation state and activity of the PII proteins, and plays an important role in the regulation of nitrogen assimilation and metabolism.</text>
</comment>
<dbReference type="PROSITE" id="PS51671">
    <property type="entry name" value="ACT"/>
    <property type="match status" value="2"/>
</dbReference>
<comment type="caution">
    <text evidence="7">Lacks conserved residue(s) required for the propagation of feature annotation.</text>
</comment>
<dbReference type="AlphaFoldDB" id="D9SF64"/>
<reference evidence="10 11" key="1">
    <citation type="submission" date="2010-08" db="EMBL/GenBank/DDBJ databases">
        <title>Complete sequence of Gallionella capsiferriformans ES-2.</title>
        <authorList>
            <consortium name="US DOE Joint Genome Institute"/>
            <person name="Lucas S."/>
            <person name="Copeland A."/>
            <person name="Lapidus A."/>
            <person name="Cheng J.-F."/>
            <person name="Bruce D."/>
            <person name="Goodwin L."/>
            <person name="Pitluck S."/>
            <person name="Chertkov O."/>
            <person name="Davenport K.W."/>
            <person name="Detter J.C."/>
            <person name="Han C."/>
            <person name="Tapia R."/>
            <person name="Land M."/>
            <person name="Hauser L."/>
            <person name="Chang Y.-J."/>
            <person name="Jeffries C."/>
            <person name="Kyrpides N."/>
            <person name="Ivanova N."/>
            <person name="Mikhailova N."/>
            <person name="Shelobolina E.S."/>
            <person name="Picardal F."/>
            <person name="Roden E."/>
            <person name="Emerson D."/>
            <person name="Woyke T."/>
        </authorList>
    </citation>
    <scope>NUCLEOTIDE SEQUENCE [LARGE SCALE GENOMIC DNA]</scope>
    <source>
        <strain evidence="10 11">ES-2</strain>
    </source>
</reference>
<dbReference type="EC" id="2.7.7.59" evidence="7"/>
<feature type="domain" description="ACT" evidence="8">
    <location>
        <begin position="784"/>
        <end position="850"/>
    </location>
</feature>
<dbReference type="eggNOG" id="COG2844">
    <property type="taxonomic scope" value="Bacteria"/>
</dbReference>
<evidence type="ECO:0000256" key="6">
    <source>
        <dbReference type="ARBA" id="ARBA00023268"/>
    </source>
</evidence>
<dbReference type="Gene3D" id="1.10.3090.10">
    <property type="entry name" value="cca-adding enzyme, domain 2"/>
    <property type="match status" value="1"/>
</dbReference>
<evidence type="ECO:0000313" key="10">
    <source>
        <dbReference type="EMBL" id="ADL55161.1"/>
    </source>
</evidence>
<evidence type="ECO:0000259" key="8">
    <source>
        <dbReference type="PROSITE" id="PS51671"/>
    </source>
</evidence>
<keyword evidence="5 7" id="KW-0460">Magnesium</keyword>
<comment type="similarity">
    <text evidence="7">Belongs to the GlnD family.</text>
</comment>
<dbReference type="InterPro" id="IPR002934">
    <property type="entry name" value="Polymerase_NTP_transf_dom"/>
</dbReference>
<comment type="catalytic activity">
    <reaction evidence="7">
        <text>[protein-PII]-L-tyrosine + UTP = [protein-PII]-uridylyl-L-tyrosine + diphosphate</text>
        <dbReference type="Rhea" id="RHEA:13673"/>
        <dbReference type="Rhea" id="RHEA-COMP:12147"/>
        <dbReference type="Rhea" id="RHEA-COMP:12148"/>
        <dbReference type="ChEBI" id="CHEBI:33019"/>
        <dbReference type="ChEBI" id="CHEBI:46398"/>
        <dbReference type="ChEBI" id="CHEBI:46858"/>
        <dbReference type="ChEBI" id="CHEBI:90602"/>
        <dbReference type="EC" id="2.7.7.59"/>
    </reaction>
</comment>
<dbReference type="InterPro" id="IPR002912">
    <property type="entry name" value="ACT_dom"/>
</dbReference>
<dbReference type="SUPFAM" id="SSF109604">
    <property type="entry name" value="HD-domain/PDEase-like"/>
    <property type="match status" value="1"/>
</dbReference>
<dbReference type="EC" id="3.1.4.-" evidence="7"/>
<gene>
    <name evidence="7" type="primary">glnD</name>
    <name evidence="10" type="ordered locus">Galf_1133</name>
</gene>
<dbReference type="PIRSF" id="PIRSF006288">
    <property type="entry name" value="PII_uridyltransf"/>
    <property type="match status" value="1"/>
</dbReference>
<keyword evidence="1 7" id="KW-0808">Transferase</keyword>
<name>D9SF64_GALCS</name>
<dbReference type="Pfam" id="PF08335">
    <property type="entry name" value="GlnD_UR_UTase"/>
    <property type="match status" value="1"/>
</dbReference>
<dbReference type="GO" id="GO:0006808">
    <property type="term" value="P:regulation of nitrogen utilization"/>
    <property type="evidence" value="ECO:0007669"/>
    <property type="project" value="UniProtKB-UniRule"/>
</dbReference>
<dbReference type="RefSeq" id="WP_013293101.1">
    <property type="nucleotide sequence ID" value="NC_014394.1"/>
</dbReference>
<dbReference type="CDD" id="cd05401">
    <property type="entry name" value="NT_GlnE_GlnD_like"/>
    <property type="match status" value="1"/>
</dbReference>
<dbReference type="GO" id="GO:0008081">
    <property type="term" value="F:phosphoric diester hydrolase activity"/>
    <property type="evidence" value="ECO:0007669"/>
    <property type="project" value="UniProtKB-UniRule"/>
</dbReference>
<dbReference type="Pfam" id="PF01909">
    <property type="entry name" value="NTP_transf_2"/>
    <property type="match status" value="1"/>
</dbReference>
<dbReference type="InterPro" id="IPR003607">
    <property type="entry name" value="HD/PDEase_dom"/>
</dbReference>
<evidence type="ECO:0000256" key="2">
    <source>
        <dbReference type="ARBA" id="ARBA00022695"/>
    </source>
</evidence>
<comment type="catalytic activity">
    <reaction evidence="7">
        <text>[protein-PII]-uridylyl-L-tyrosine + H2O = [protein-PII]-L-tyrosine + UMP + H(+)</text>
        <dbReference type="Rhea" id="RHEA:48600"/>
        <dbReference type="Rhea" id="RHEA-COMP:12147"/>
        <dbReference type="Rhea" id="RHEA-COMP:12148"/>
        <dbReference type="ChEBI" id="CHEBI:15377"/>
        <dbReference type="ChEBI" id="CHEBI:15378"/>
        <dbReference type="ChEBI" id="CHEBI:46858"/>
        <dbReference type="ChEBI" id="CHEBI:57865"/>
        <dbReference type="ChEBI" id="CHEBI:90602"/>
    </reaction>
</comment>
<dbReference type="Pfam" id="PF01966">
    <property type="entry name" value="HD"/>
    <property type="match status" value="1"/>
</dbReference>
<dbReference type="OrthoDB" id="9758038at2"/>
<dbReference type="InterPro" id="IPR045865">
    <property type="entry name" value="ACT-like_dom_sf"/>
</dbReference>
<dbReference type="CDD" id="cd00077">
    <property type="entry name" value="HDc"/>
    <property type="match status" value="1"/>
</dbReference>
<dbReference type="SUPFAM" id="SSF81593">
    <property type="entry name" value="Nucleotidyltransferase substrate binding subunit/domain"/>
    <property type="match status" value="1"/>
</dbReference>
<organism evidence="10 11">
    <name type="scientific">Gallionella capsiferriformans (strain ES-2)</name>
    <name type="common">Gallionella ferruginea capsiferriformans (strain ES-2)</name>
    <dbReference type="NCBI Taxonomy" id="395494"/>
    <lineage>
        <taxon>Bacteria</taxon>
        <taxon>Pseudomonadati</taxon>
        <taxon>Pseudomonadota</taxon>
        <taxon>Betaproteobacteria</taxon>
        <taxon>Nitrosomonadales</taxon>
        <taxon>Gallionellaceae</taxon>
        <taxon>Gallionella</taxon>
    </lineage>
</organism>
<dbReference type="NCBIfam" id="NF002837">
    <property type="entry name" value="PRK03059.1"/>
    <property type="match status" value="1"/>
</dbReference>
<dbReference type="SMART" id="SM00471">
    <property type="entry name" value="HDc"/>
    <property type="match status" value="1"/>
</dbReference>
<dbReference type="SUPFAM" id="SSF81301">
    <property type="entry name" value="Nucleotidyltransferase"/>
    <property type="match status" value="1"/>
</dbReference>
<dbReference type="KEGG" id="gca:Galf_1133"/>
<dbReference type="STRING" id="395494.Galf_1133"/>
<evidence type="ECO:0000256" key="7">
    <source>
        <dbReference type="HAMAP-Rule" id="MF_00277"/>
    </source>
</evidence>
<keyword evidence="11" id="KW-1185">Reference proteome</keyword>
<dbReference type="InterPro" id="IPR043519">
    <property type="entry name" value="NT_sf"/>
</dbReference>
<dbReference type="InterPro" id="IPR013546">
    <property type="entry name" value="PII_UdlTrfase/GS_AdlTrfase"/>
</dbReference>
<evidence type="ECO:0000313" key="11">
    <source>
        <dbReference type="Proteomes" id="UP000001235"/>
    </source>
</evidence>
<dbReference type="InterPro" id="IPR006674">
    <property type="entry name" value="HD_domain"/>
</dbReference>
<sequence>MKVAAPQPDISALRESLRRDRGLLEQDFLAQGKAARLLSAHSKLIDHYLRMIWQQLAMPPTHTLIAVGGYGRGELYPKSDIDLLILLDQEPDDALQQQLHELIALLWDIGLEVGHSIRTIAQCLVESGDITVQTNLLEARLLCGNALLFDSLCNKVQQHLDPLAFFTAKLHEQKLRHVRFDDTDFNLEPNLKESPGGLRDLQTVTWISRAAGLGTHWPELAEAGLISKSEARQIARHDALLQTLRTRLHYLARRREDRLLFDFQTSLASQMGIETSLNRRASEHLMQRYYRTKLAVRQFNTIVLQNLHDHLFRVTPPRHALNERFRIIGDLLEIRDEQLFEHTPEAIFELFLILQKNPELTDITATTLRALWRAQFHIDAKFRRDPLNRARFMEILRQPEGVNHALRRMRQYGILGRYLPAFGRIIGQMQHDLFHVYTVDEHILMVVRNLRRFALPKHQQELPLCNKLMGEFARPEVLYIAGLFHDIAKGRGGDHAQLGKKDARLFCSHHQLSRDDSDLIVWLVAQHLTLSAVAQKQDLADPEVIAAFAEQIKNDRYLVALYLLTVADVKGTSPKVWNAWKAKLMEDLFQLTRRYMKEGAATNHLDAIREQAAATLNLYALTPASYQLLWAQLDDSYFLDHEAQEIAWHSRLLAFRANTTTPIVKTRLSRAGTGLQVMVYCPDQRWLFARICAFFSRLNYTIVEAKIHTTQHGYALNSFQIMEVCRSDLNYRDLMHYIEFELTEKIVQGKPVETIASGRMSRQLKHFPIHTKVNLEQDKRGMHILSLIAGDRPGLLARIAQILDRHDLRLHRAKINTLGSRAEDVFWISGQMLDDPVISSAFLNELLEKI</sequence>
<dbReference type="PANTHER" id="PTHR47320:SF1">
    <property type="entry name" value="BIFUNCTIONAL URIDYLYLTRANSFERASE_URIDYLYL-REMOVING ENZYME"/>
    <property type="match status" value="1"/>
</dbReference>
<evidence type="ECO:0000256" key="4">
    <source>
        <dbReference type="ARBA" id="ARBA00022801"/>
    </source>
</evidence>
<dbReference type="NCBIfam" id="TIGR01693">
    <property type="entry name" value="UTase_glnD"/>
    <property type="match status" value="1"/>
</dbReference>
<protein>
    <recommendedName>
        <fullName evidence="7">Bifunctional uridylyltransferase/uridylyl-removing enzyme</fullName>
        <shortName evidence="7">UTase/UR</shortName>
    </recommendedName>
    <alternativeName>
        <fullName evidence="7">Bifunctional [protein-PII] modification enzyme</fullName>
    </alternativeName>
    <alternativeName>
        <fullName evidence="7">Bifunctional nitrogen sensor protein</fullName>
    </alternativeName>
    <domain>
        <recommendedName>
            <fullName evidence="7">[Protein-PII] uridylyltransferase</fullName>
            <shortName evidence="7">PII uridylyltransferase</shortName>
            <shortName evidence="7">UTase</shortName>
            <ecNumber evidence="7">2.7.7.59</ecNumber>
        </recommendedName>
    </domain>
    <domain>
        <recommendedName>
            <fullName evidence="7">[Protein-PII]-UMP uridylyl-removing enzyme</fullName>
            <shortName evidence="7">UR</shortName>
            <ecNumber evidence="7">3.1.4.-</ecNumber>
        </recommendedName>
    </domain>
</protein>
<dbReference type="Proteomes" id="UP000001235">
    <property type="component" value="Chromosome"/>
</dbReference>
<keyword evidence="6 7" id="KW-0511">Multifunctional enzyme</keyword>
<comment type="cofactor">
    <cofactor evidence="7">
        <name>Mg(2+)</name>
        <dbReference type="ChEBI" id="CHEBI:18420"/>
    </cofactor>
</comment>
<dbReference type="PANTHER" id="PTHR47320">
    <property type="entry name" value="BIFUNCTIONAL URIDYLYLTRANSFERASE/URIDYLYL-REMOVING ENZYME"/>
    <property type="match status" value="1"/>
</dbReference>